<evidence type="ECO:0000313" key="3">
    <source>
        <dbReference type="Proteomes" id="UP000076603"/>
    </source>
</evidence>
<dbReference type="OrthoDB" id="9760715at2"/>
<gene>
    <name evidence="2" type="ORF">CLMAG_63280</name>
</gene>
<dbReference type="InterPro" id="IPR001650">
    <property type="entry name" value="Helicase_C-like"/>
</dbReference>
<dbReference type="SUPFAM" id="SSF52540">
    <property type="entry name" value="P-loop containing nucleoside triphosphate hydrolases"/>
    <property type="match status" value="2"/>
</dbReference>
<organism evidence="2 3">
    <name type="scientific">Clostridium magnum DSM 2767</name>
    <dbReference type="NCBI Taxonomy" id="1121326"/>
    <lineage>
        <taxon>Bacteria</taxon>
        <taxon>Bacillati</taxon>
        <taxon>Bacillota</taxon>
        <taxon>Clostridia</taxon>
        <taxon>Eubacteriales</taxon>
        <taxon>Clostridiaceae</taxon>
        <taxon>Clostridium</taxon>
    </lineage>
</organism>
<dbReference type="EMBL" id="LWAE01000020">
    <property type="protein sequence ID" value="KZL88401.1"/>
    <property type="molecule type" value="Genomic_DNA"/>
</dbReference>
<evidence type="ECO:0000313" key="2">
    <source>
        <dbReference type="EMBL" id="KZL88401.1"/>
    </source>
</evidence>
<dbReference type="RefSeq" id="WP_066631210.1">
    <property type="nucleotide sequence ID" value="NZ_FQXL01000066.1"/>
</dbReference>
<protein>
    <recommendedName>
        <fullName evidence="1">Helicase C-terminal domain-containing protein</fullName>
    </recommendedName>
</protein>
<evidence type="ECO:0000259" key="1">
    <source>
        <dbReference type="PROSITE" id="PS51194"/>
    </source>
</evidence>
<sequence>MNIIKLQNIEDVFNYLKSVKSDAEYYSSKHDFENYFRRYCRVEDTIRRLENEGYDDTDLMKKMANAENYDSFSEISKLVVEAVERDIALLTPYQYERILINGSYYKVKSAYYSENDQRSTILRLATVSCHTKEELNALVASIQRGIRFNIKGQTVVSLKAGYACQFTKISDENLGDGYHGVIYQTDNTTDKVVMVFGQDNPVDVIYQYVENNIDKTGLIPEWASYLFNRLSDDGLLVECEGFSYSEDKNAPTKILIISNQVTNEVIMKYKMEGIKTEEIELPVTENVTLSPDATFVDLVEQYVIPNLQDEVCDYNIGEPISASLKKAFYKGNKKCYLYPRQQVIAQGVVNAIKNGKKNLFLGCGMGVGKSVLITSSIAAHAIETNTVDKTRVLVYIPGHLQVKWKREWTEYLSAHHIKPTFYDIERFTDIKNIPKKGKGFEIFIIPKDKAKRSYMQEFNVYDKYNRASLLAISNFKKSLESKMEEDKEIIVEKFDKSITYMRLAATRVSTHFKKPVVLYKEVVNEMGKVIAYKVCISSNSLRKALKKSSINVSYDFQVEDLNSFVDSLDLEKMIRDIKSSNGVIQNGLTCPDCGGFIFDDPLFQFNKEKWLDNYRTKPGTRSSRNNYHKHYIKADGTQLMAFEVKAIRNEKVKFVFSEKKMVNPYIDMDGTPIVGEDLIKVKAGKYTGEYQIVLKMCKHKLWGAISKKGYNTANVGDMMLKKFGKGSFTHLITDEAHLFQNLSNQSHLYSKLCKLSKYRHNLTGTLTNGKSSSLFYMFYALFPHKMKQMGYEYSDVSLWVEHYGRRREVEKEYRDEQYNKTGVGRRSSTGFNEIPGFSPLLYSNFLADIMINRTIEDMAIPMPPLKYIAHKVEMDEDLRAGYDELKDDMITFMKQNKGIPLGGSYIHNLMAYPDYPVQEDIYAAGMFVARPTEIKVEGRLLNKEQKLIDTIKKELQLGRRTLVTSIYSGEKGVSKRLVDIIRSQGIDVIELTSSIPLEKREAWIQKQYDNGIYVIITNPRCVETGLDIYGYPNIYIYESGWDIKTLRQVERRSWRIGQQNGCKVFYSYYVNSIQEDCIKLVGSKKKSSLMLEGKFDEDFLSTMSEAGDSGARVLFKMLEGKVTLKESELDAFQFEEDTEDTEIPVEVQAVQTTTDSQLTSKKTTKKKPNTGVEQTTLFTITDADMEKLSSKVKKKNKLVEGQMTFLALA</sequence>
<comment type="caution">
    <text evidence="2">The sequence shown here is derived from an EMBL/GenBank/DDBJ whole genome shotgun (WGS) entry which is preliminary data.</text>
</comment>
<dbReference type="AlphaFoldDB" id="A0A162QCT7"/>
<feature type="domain" description="Helicase C-terminal" evidence="1">
    <location>
        <begin position="943"/>
        <end position="1106"/>
    </location>
</feature>
<dbReference type="PANTHER" id="PTHR10799">
    <property type="entry name" value="SNF2/RAD54 HELICASE FAMILY"/>
    <property type="match status" value="1"/>
</dbReference>
<dbReference type="Pfam" id="PF00271">
    <property type="entry name" value="Helicase_C"/>
    <property type="match status" value="1"/>
</dbReference>
<dbReference type="PATRIC" id="fig|1121326.3.peg.6395"/>
<accession>A0A162QCT7</accession>
<dbReference type="PROSITE" id="PS51194">
    <property type="entry name" value="HELICASE_CTER"/>
    <property type="match status" value="1"/>
</dbReference>
<dbReference type="Proteomes" id="UP000076603">
    <property type="component" value="Unassembled WGS sequence"/>
</dbReference>
<name>A0A162QCT7_9CLOT</name>
<proteinExistence type="predicted"/>
<dbReference type="STRING" id="1121326.CLMAG_63280"/>
<dbReference type="InterPro" id="IPR027417">
    <property type="entry name" value="P-loop_NTPase"/>
</dbReference>
<dbReference type="Gene3D" id="3.40.50.300">
    <property type="entry name" value="P-loop containing nucleotide triphosphate hydrolases"/>
    <property type="match status" value="1"/>
</dbReference>
<reference evidence="2 3" key="1">
    <citation type="submission" date="2016-04" db="EMBL/GenBank/DDBJ databases">
        <title>Genome sequence of Clostridium magnum DSM 2767.</title>
        <authorList>
            <person name="Poehlein A."/>
            <person name="Uhlig R."/>
            <person name="Fischer R."/>
            <person name="Bahl H."/>
            <person name="Daniel R."/>
        </authorList>
    </citation>
    <scope>NUCLEOTIDE SEQUENCE [LARGE SCALE GENOMIC DNA]</scope>
    <source>
        <strain evidence="2 3">DSM 2767</strain>
    </source>
</reference>
<keyword evidence="3" id="KW-1185">Reference proteome</keyword>